<comment type="caution">
    <text evidence="1">The sequence shown here is derived from an EMBL/GenBank/DDBJ whole genome shotgun (WGS) entry which is preliminary data.</text>
</comment>
<keyword evidence="2" id="KW-1185">Reference proteome</keyword>
<organism evidence="1 2">
    <name type="scientific">Eretmocerus hayati</name>
    <dbReference type="NCBI Taxonomy" id="131215"/>
    <lineage>
        <taxon>Eukaryota</taxon>
        <taxon>Metazoa</taxon>
        <taxon>Ecdysozoa</taxon>
        <taxon>Arthropoda</taxon>
        <taxon>Hexapoda</taxon>
        <taxon>Insecta</taxon>
        <taxon>Pterygota</taxon>
        <taxon>Neoptera</taxon>
        <taxon>Endopterygota</taxon>
        <taxon>Hymenoptera</taxon>
        <taxon>Apocrita</taxon>
        <taxon>Proctotrupomorpha</taxon>
        <taxon>Chalcidoidea</taxon>
        <taxon>Aphelinidae</taxon>
        <taxon>Aphelininae</taxon>
        <taxon>Eretmocerus</taxon>
    </lineage>
</organism>
<accession>A0ACC2PY77</accession>
<dbReference type="EMBL" id="CM056741">
    <property type="protein sequence ID" value="KAJ8687297.1"/>
    <property type="molecule type" value="Genomic_DNA"/>
</dbReference>
<dbReference type="Proteomes" id="UP001239111">
    <property type="component" value="Chromosome 1"/>
</dbReference>
<evidence type="ECO:0000313" key="2">
    <source>
        <dbReference type="Proteomes" id="UP001239111"/>
    </source>
</evidence>
<name>A0ACC2PY77_9HYME</name>
<evidence type="ECO:0000313" key="1">
    <source>
        <dbReference type="EMBL" id="KAJ8687297.1"/>
    </source>
</evidence>
<sequence>MDMLQLFASPAGRALIGATREQQQQRANNRGSTSTSSLSREAASNTSRGSTSSAASSSNSACMGTISKPAKARTRRATSSTTALAGKKHCRRLAMSAPNSPQQRRSSAELYQEAVEILGLTCTLSDSCRCLDCQSSYFDYEEECDCETRPELAAGTPVLLDHALTHPMACSIQ</sequence>
<reference evidence="1" key="1">
    <citation type="submission" date="2023-04" db="EMBL/GenBank/DDBJ databases">
        <title>A chromosome-level genome assembly of the parasitoid wasp Eretmocerus hayati.</title>
        <authorList>
            <person name="Zhong Y."/>
            <person name="Liu S."/>
            <person name="Liu Y."/>
        </authorList>
    </citation>
    <scope>NUCLEOTIDE SEQUENCE</scope>
    <source>
        <strain evidence="1">ZJU_SS_LIU_2023</strain>
    </source>
</reference>
<proteinExistence type="predicted"/>
<gene>
    <name evidence="1" type="ORF">QAD02_023091</name>
</gene>
<protein>
    <submittedName>
        <fullName evidence="1">Uncharacterized protein</fullName>
    </submittedName>
</protein>